<dbReference type="EMBL" id="LAZR01001231">
    <property type="protein sequence ID" value="KKN48224.1"/>
    <property type="molecule type" value="Genomic_DNA"/>
</dbReference>
<organism evidence="2">
    <name type="scientific">marine sediment metagenome</name>
    <dbReference type="NCBI Taxonomy" id="412755"/>
    <lineage>
        <taxon>unclassified sequences</taxon>
        <taxon>metagenomes</taxon>
        <taxon>ecological metagenomes</taxon>
    </lineage>
</organism>
<comment type="caution">
    <text evidence="2">The sequence shown here is derived from an EMBL/GenBank/DDBJ whole genome shotgun (WGS) entry which is preliminary data.</text>
</comment>
<keyword evidence="1" id="KW-0175">Coiled coil</keyword>
<evidence type="ECO:0000313" key="2">
    <source>
        <dbReference type="EMBL" id="KKN48224.1"/>
    </source>
</evidence>
<feature type="coiled-coil region" evidence="1">
    <location>
        <begin position="318"/>
        <end position="348"/>
    </location>
</feature>
<dbReference type="Gene3D" id="3.40.91.30">
    <property type="match status" value="1"/>
</dbReference>
<name>A0A0F9R0E8_9ZZZZ</name>
<sequence length="349" mass="40682">MVILTMRKATDEQLIESYTRLGNVWKVAAELGMCGQSVWERIKRLGFENKHKWTEVQLTELREAYSVSNTAPINLAALALRLGRANGNVCRKARELGLTSRTRKKTIEFCQAVSIRTKEQISKNGHPRGAYKTGKNIRVCPICGIFFEVFPSEPQRYCSIKCGHNHSQSQGSQGYANTGRRGDLGGQYFRSSWEANYARYLNYRELKWEYEPDIFEFKKIKKGQRFYTPDFKVYFTDGHIEYHEVKGWDYPKGRDARKRFAKYYPHLKLVLIDKVWFKAIKKQGVDELIHNWEGGEQMPRSELSKKMTKVIETADKLVSDIRKNTQNLTEALKELRELKKGRDEEEKSE</sequence>
<reference evidence="2" key="1">
    <citation type="journal article" date="2015" name="Nature">
        <title>Complex archaea that bridge the gap between prokaryotes and eukaryotes.</title>
        <authorList>
            <person name="Spang A."/>
            <person name="Saw J.H."/>
            <person name="Jorgensen S.L."/>
            <person name="Zaremba-Niedzwiedzka K."/>
            <person name="Martijn J."/>
            <person name="Lind A.E."/>
            <person name="van Eijk R."/>
            <person name="Schleper C."/>
            <person name="Guy L."/>
            <person name="Ettema T.J."/>
        </authorList>
    </citation>
    <scope>NUCLEOTIDE SEQUENCE</scope>
</reference>
<evidence type="ECO:0000256" key="1">
    <source>
        <dbReference type="SAM" id="Coils"/>
    </source>
</evidence>
<protein>
    <recommendedName>
        <fullName evidence="3">Nuclease associated modular domain-containing protein</fullName>
    </recommendedName>
</protein>
<gene>
    <name evidence="2" type="ORF">LCGC14_0654860</name>
</gene>
<dbReference type="AlphaFoldDB" id="A0A0F9R0E8"/>
<accession>A0A0F9R0E8</accession>
<proteinExistence type="predicted"/>
<evidence type="ECO:0008006" key="3">
    <source>
        <dbReference type="Google" id="ProtNLM"/>
    </source>
</evidence>